<evidence type="ECO:0000313" key="3">
    <source>
        <dbReference type="Proteomes" id="UP000199350"/>
    </source>
</evidence>
<feature type="transmembrane region" description="Helical" evidence="1">
    <location>
        <begin position="41"/>
        <end position="60"/>
    </location>
</feature>
<dbReference type="EMBL" id="LT629700">
    <property type="protein sequence ID" value="SDM04554.1"/>
    <property type="molecule type" value="Genomic_DNA"/>
</dbReference>
<protein>
    <submittedName>
        <fullName evidence="2">Uncharacterized protein</fullName>
    </submittedName>
</protein>
<dbReference type="STRING" id="38302.SAMN04488535_1697"/>
<reference evidence="3" key="1">
    <citation type="submission" date="2016-10" db="EMBL/GenBank/DDBJ databases">
        <authorList>
            <person name="Varghese N."/>
            <person name="Submissions S."/>
        </authorList>
    </citation>
    <scope>NUCLEOTIDE SEQUENCE [LARGE SCALE GENOMIC DNA]</scope>
    <source>
        <strain evidence="3">DSM 20632</strain>
    </source>
</reference>
<gene>
    <name evidence="2" type="ORF">SAMN04488535_1697</name>
</gene>
<dbReference type="AlphaFoldDB" id="A0A1G9Q0L6"/>
<name>A0A1G9Q0L6_9CORY</name>
<evidence type="ECO:0000256" key="1">
    <source>
        <dbReference type="SAM" id="Phobius"/>
    </source>
</evidence>
<dbReference type="OrthoDB" id="4416989at2"/>
<accession>A0A1G9Q0L6</accession>
<keyword evidence="1" id="KW-1133">Transmembrane helix</keyword>
<keyword evidence="1" id="KW-0812">Transmembrane</keyword>
<evidence type="ECO:0000313" key="2">
    <source>
        <dbReference type="EMBL" id="SDM04554.1"/>
    </source>
</evidence>
<keyword evidence="1" id="KW-0472">Membrane</keyword>
<dbReference type="RefSeq" id="WP_092151220.1">
    <property type="nucleotide sequence ID" value="NZ_LT629700.1"/>
</dbReference>
<sequence length="140" mass="13924">MTDAIDYNALDDTLAGQLAQGGFIAAMIAVPDLITRRGPRFAAWAGLAALNVAAVGVLNATDEDPRNDLTAAIETAPGVASGPVATWVAIGAAASALVGIAAAGNRAFAGWLRGRGVDKPYCAMGLGAGLAYVAAKQVSA</sequence>
<keyword evidence="3" id="KW-1185">Reference proteome</keyword>
<feature type="transmembrane region" description="Helical" evidence="1">
    <location>
        <begin position="14"/>
        <end position="34"/>
    </location>
</feature>
<dbReference type="Proteomes" id="UP000199350">
    <property type="component" value="Chromosome I"/>
</dbReference>
<proteinExistence type="predicted"/>
<feature type="transmembrane region" description="Helical" evidence="1">
    <location>
        <begin position="84"/>
        <end position="103"/>
    </location>
</feature>
<organism evidence="2 3">
    <name type="scientific">Corynebacterium mycetoides</name>
    <dbReference type="NCBI Taxonomy" id="38302"/>
    <lineage>
        <taxon>Bacteria</taxon>
        <taxon>Bacillati</taxon>
        <taxon>Actinomycetota</taxon>
        <taxon>Actinomycetes</taxon>
        <taxon>Mycobacteriales</taxon>
        <taxon>Corynebacteriaceae</taxon>
        <taxon>Corynebacterium</taxon>
    </lineage>
</organism>